<sequence>MSRAASQEWTITLIDPS</sequence>
<organism evidence="1 2">
    <name type="scientific">Aspergillus tanneri</name>
    <dbReference type="NCBI Taxonomy" id="1220188"/>
    <lineage>
        <taxon>Eukaryota</taxon>
        <taxon>Fungi</taxon>
        <taxon>Dikarya</taxon>
        <taxon>Ascomycota</taxon>
        <taxon>Pezizomycotina</taxon>
        <taxon>Eurotiomycetes</taxon>
        <taxon>Eurotiomycetidae</taxon>
        <taxon>Eurotiales</taxon>
        <taxon>Aspergillaceae</taxon>
        <taxon>Aspergillus</taxon>
        <taxon>Aspergillus subgen. Circumdati</taxon>
    </lineage>
</organism>
<dbReference type="Proteomes" id="UP000308092">
    <property type="component" value="Unassembled WGS sequence"/>
</dbReference>
<reference evidence="1 2" key="1">
    <citation type="submission" date="2019-03" db="EMBL/GenBank/DDBJ databases">
        <title>The genome sequence of a newly discovered highly antifungal drug resistant Aspergillus species, Aspergillus tanneri NIH 1004.</title>
        <authorList>
            <person name="Mounaud S."/>
            <person name="Singh I."/>
            <person name="Joardar V."/>
            <person name="Pakala S."/>
            <person name="Pakala S."/>
            <person name="Venepally P."/>
            <person name="Hoover J."/>
            <person name="Nierman W."/>
            <person name="Chung J."/>
            <person name="Losada L."/>
        </authorList>
    </citation>
    <scope>NUCLEOTIDE SEQUENCE [LARGE SCALE GENOMIC DNA]</scope>
    <source>
        <strain evidence="1 2">NIH1004</strain>
    </source>
</reference>
<protein>
    <submittedName>
        <fullName evidence="1">Uncharacterized protein</fullName>
    </submittedName>
</protein>
<comment type="caution">
    <text evidence="1">The sequence shown here is derived from an EMBL/GenBank/DDBJ whole genome shotgun (WGS) entry which is preliminary data.</text>
</comment>
<keyword evidence="2" id="KW-1185">Reference proteome</keyword>
<dbReference type="EMBL" id="SOSA01000492">
    <property type="protein sequence ID" value="THC90693.1"/>
    <property type="molecule type" value="Genomic_DNA"/>
</dbReference>
<dbReference type="AlphaFoldDB" id="A0A4S3J6V9"/>
<proteinExistence type="predicted"/>
<dbReference type="VEuPathDB" id="FungiDB:EYZ11_009849"/>
<evidence type="ECO:0000313" key="1">
    <source>
        <dbReference type="EMBL" id="THC90693.1"/>
    </source>
</evidence>
<accession>A0A4S3J6V9</accession>
<evidence type="ECO:0000313" key="2">
    <source>
        <dbReference type="Proteomes" id="UP000308092"/>
    </source>
</evidence>
<gene>
    <name evidence="1" type="ORF">EYZ11_009849</name>
</gene>
<name>A0A4S3J6V9_9EURO</name>